<comment type="similarity">
    <text evidence="1 4">Belongs to the glycosyl hydrolase 28 family.</text>
</comment>
<dbReference type="Gene3D" id="2.160.20.10">
    <property type="entry name" value="Single-stranded right-handed beta-helix, Pectin lyase-like"/>
    <property type="match status" value="1"/>
</dbReference>
<keyword evidence="7" id="KW-1185">Reference proteome</keyword>
<dbReference type="GO" id="GO:0004650">
    <property type="term" value="F:polygalacturonase activity"/>
    <property type="evidence" value="ECO:0007669"/>
    <property type="project" value="InterPro"/>
</dbReference>
<feature type="chain" id="PRO_5032348040" evidence="5">
    <location>
        <begin position="21"/>
        <end position="477"/>
    </location>
</feature>
<evidence type="ECO:0000313" key="7">
    <source>
        <dbReference type="Proteomes" id="UP000560658"/>
    </source>
</evidence>
<comment type="caution">
    <text evidence="6">The sequence shown here is derived from an EMBL/GenBank/DDBJ whole genome shotgun (WGS) entry which is preliminary data.</text>
</comment>
<dbReference type="InterPro" id="IPR051801">
    <property type="entry name" value="GH28_Enzymes"/>
</dbReference>
<evidence type="ECO:0000256" key="4">
    <source>
        <dbReference type="RuleBase" id="RU361169"/>
    </source>
</evidence>
<evidence type="ECO:0000256" key="3">
    <source>
        <dbReference type="ARBA" id="ARBA00023295"/>
    </source>
</evidence>
<proteinExistence type="inferred from homology"/>
<dbReference type="PANTHER" id="PTHR31339:SF9">
    <property type="entry name" value="PLASMIN AND FIBRONECTIN-BINDING PROTEIN A"/>
    <property type="match status" value="1"/>
</dbReference>
<evidence type="ECO:0000256" key="2">
    <source>
        <dbReference type="ARBA" id="ARBA00022801"/>
    </source>
</evidence>
<dbReference type="SUPFAM" id="SSF51126">
    <property type="entry name" value="Pectin lyase-like"/>
    <property type="match status" value="1"/>
</dbReference>
<keyword evidence="5" id="KW-0732">Signal</keyword>
<organism evidence="6 7">
    <name type="scientific">Bacteroides reticulotermitis</name>
    <dbReference type="NCBI Taxonomy" id="1133319"/>
    <lineage>
        <taxon>Bacteria</taxon>
        <taxon>Pseudomonadati</taxon>
        <taxon>Bacteroidota</taxon>
        <taxon>Bacteroidia</taxon>
        <taxon>Bacteroidales</taxon>
        <taxon>Bacteroidaceae</taxon>
        <taxon>Bacteroides</taxon>
    </lineage>
</organism>
<dbReference type="InterPro" id="IPR000743">
    <property type="entry name" value="Glyco_hydro_28"/>
</dbReference>
<dbReference type="PANTHER" id="PTHR31339">
    <property type="entry name" value="PECTIN LYASE-RELATED"/>
    <property type="match status" value="1"/>
</dbReference>
<dbReference type="Proteomes" id="UP000560658">
    <property type="component" value="Unassembled WGS sequence"/>
</dbReference>
<keyword evidence="3 4" id="KW-0326">Glycosidase</keyword>
<dbReference type="InterPro" id="IPR011050">
    <property type="entry name" value="Pectin_lyase_fold/virulence"/>
</dbReference>
<evidence type="ECO:0000256" key="5">
    <source>
        <dbReference type="SAM" id="SignalP"/>
    </source>
</evidence>
<dbReference type="InterPro" id="IPR012334">
    <property type="entry name" value="Pectin_lyas_fold"/>
</dbReference>
<dbReference type="EMBL" id="JACIER010000007">
    <property type="protein sequence ID" value="MBB4044273.1"/>
    <property type="molecule type" value="Genomic_DNA"/>
</dbReference>
<feature type="signal peptide" evidence="5">
    <location>
        <begin position="1"/>
        <end position="20"/>
    </location>
</feature>
<reference evidence="6" key="1">
    <citation type="submission" date="2020-08" db="EMBL/GenBank/DDBJ databases">
        <title>Genomic Encyclopedia of Type Strains, Phase IV (KMG-IV): sequencing the most valuable type-strain genomes for metagenomic binning, comparative biology and taxonomic classification.</title>
        <authorList>
            <person name="Goeker M."/>
        </authorList>
    </citation>
    <scope>NUCLEOTIDE SEQUENCE [LARGE SCALE GENOMIC DNA]</scope>
    <source>
        <strain evidence="6">DSM 105720</strain>
    </source>
</reference>
<evidence type="ECO:0000313" key="6">
    <source>
        <dbReference type="EMBL" id="MBB4044273.1"/>
    </source>
</evidence>
<protein>
    <submittedName>
        <fullName evidence="6">Polygalacturonase</fullName>
    </submittedName>
</protein>
<keyword evidence="2 4" id="KW-0378">Hydrolase</keyword>
<dbReference type="AlphaFoldDB" id="A0A840D774"/>
<dbReference type="GO" id="GO:0005975">
    <property type="term" value="P:carbohydrate metabolic process"/>
    <property type="evidence" value="ECO:0007669"/>
    <property type="project" value="InterPro"/>
</dbReference>
<sequence>MSKCVCIAFFFASLALGITAQTLNIPDFPWMKEVGAKTFPVQPVEYNVNDFGALGDAVQMNTEAIQKAIDAAEQAGGGTVTFNPGAYLTGSIFLGNNVNLNIPKGTTLLGSQNLEDYKRIDTRVAGVEMKWPAALINVLGKKNSAISGNGVINGRGKVFWDKYYAMRKEYNPKGLRWIVDYDCERPRGILIESCENVTVQDIVLYQPGFWSLHILYSKYITVDGVIISNNIEGRGPSTDGIDIDSSEYILVQNSNINCNDDNFCLKAGRDSDGLRVNRPCQYVVIRDCIAGHGDGLFTCGSETSGSIRNIVAYNMKGVGTKYGLRFKSTCQRGGVIENIYLSNIEMINVRDPFVVDMDWHPAYSNSLLPKGYNKNTIPAHWTKMLTPVDPKQGTPKFRNIYLNNVSAVNAETCVKVTGLKESTLDTFRFENVRFNGKKAGKIVWAKDWEMTDFLVKASSQLHMENNQNVQMYNKKVE</sequence>
<gene>
    <name evidence="6" type="ORF">GGR06_002064</name>
</gene>
<dbReference type="Pfam" id="PF00295">
    <property type="entry name" value="Glyco_hydro_28"/>
    <property type="match status" value="1"/>
</dbReference>
<dbReference type="RefSeq" id="WP_044163579.1">
    <property type="nucleotide sequence ID" value="NZ_JACIER010000007.1"/>
</dbReference>
<accession>A0A840D774</accession>
<name>A0A840D774_9BACE</name>
<evidence type="ECO:0000256" key="1">
    <source>
        <dbReference type="ARBA" id="ARBA00008834"/>
    </source>
</evidence>